<dbReference type="InterPro" id="IPR024983">
    <property type="entry name" value="CHAT_dom"/>
</dbReference>
<evidence type="ECO:0000256" key="1">
    <source>
        <dbReference type="SAM" id="MobiDB-lite"/>
    </source>
</evidence>
<proteinExistence type="predicted"/>
<gene>
    <name evidence="3" type="ORF">HMF3257_20255</name>
</gene>
<dbReference type="Proteomes" id="UP000249016">
    <property type="component" value="Unassembled WGS sequence"/>
</dbReference>
<evidence type="ECO:0000259" key="2">
    <source>
        <dbReference type="Pfam" id="PF12770"/>
    </source>
</evidence>
<dbReference type="EMBL" id="QLII01000001">
    <property type="protein sequence ID" value="RAI75916.1"/>
    <property type="molecule type" value="Genomic_DNA"/>
</dbReference>
<accession>A0A327NPI2</accession>
<name>A0A327NPI2_9BACT</name>
<reference evidence="3 4" key="1">
    <citation type="submission" date="2018-06" db="EMBL/GenBank/DDBJ databases">
        <title>Spirosoma sp. HMF3257 Genome sequencing and assembly.</title>
        <authorList>
            <person name="Kang H."/>
            <person name="Cha I."/>
            <person name="Kim H."/>
            <person name="Kang J."/>
            <person name="Joh K."/>
        </authorList>
    </citation>
    <scope>NUCLEOTIDE SEQUENCE [LARGE SCALE GENOMIC DNA]</scope>
    <source>
        <strain evidence="3 4">HMF3257</strain>
    </source>
</reference>
<dbReference type="Pfam" id="PF12770">
    <property type="entry name" value="CHAT"/>
    <property type="match status" value="1"/>
</dbReference>
<feature type="compositionally biased region" description="Low complexity" evidence="1">
    <location>
        <begin position="1"/>
        <end position="19"/>
    </location>
</feature>
<protein>
    <recommendedName>
        <fullName evidence="2">CHAT domain-containing protein</fullName>
    </recommendedName>
</protein>
<feature type="region of interest" description="Disordered" evidence="1">
    <location>
        <begin position="1"/>
        <end position="21"/>
    </location>
</feature>
<evidence type="ECO:0000313" key="3">
    <source>
        <dbReference type="EMBL" id="RAI75916.1"/>
    </source>
</evidence>
<organism evidence="3 4">
    <name type="scientific">Spirosoma telluris</name>
    <dbReference type="NCBI Taxonomy" id="2183553"/>
    <lineage>
        <taxon>Bacteria</taxon>
        <taxon>Pseudomonadati</taxon>
        <taxon>Bacteroidota</taxon>
        <taxon>Cytophagia</taxon>
        <taxon>Cytophagales</taxon>
        <taxon>Cytophagaceae</taxon>
        <taxon>Spirosoma</taxon>
    </lineage>
</organism>
<keyword evidence="4" id="KW-1185">Reference proteome</keyword>
<comment type="caution">
    <text evidence="3">The sequence shown here is derived from an EMBL/GenBank/DDBJ whole genome shotgun (WGS) entry which is preliminary data.</text>
</comment>
<evidence type="ECO:0000313" key="4">
    <source>
        <dbReference type="Proteomes" id="UP000249016"/>
    </source>
</evidence>
<sequence length="340" mass="37585">MMAPEEPAEVAPPEEAVPVPASPLRPGQMDYAIPDAMVQGQSTTCIIRLGDKDVKDMQISGTSVHASIQVCDEMSVKLVDLDEGNFKIRSLSSEQQALVKGEYTEWKINVTPLATGSFPLLLQVSCHFDGKTKDVAVLEKSIQVTADPSQMPRTRKIAFIAAGSKTGLLLGKESNEIWEELRLAPFRDDFSYVKYFEVTNIQFDRALEYEKPTIVHFSGHGSMEGIFLADEQGNPKLASSQDMAGLFQVLQTDEAWKIECVVLNACLSRDLAQELAVCVPTVIGTNTKIGDDKAILFSECFYRELGKRRTYQQAFDSGRIRVGVEEGEGLDEGRNCCCVW</sequence>
<dbReference type="AlphaFoldDB" id="A0A327NPI2"/>
<feature type="domain" description="CHAT" evidence="2">
    <location>
        <begin position="200"/>
        <end position="317"/>
    </location>
</feature>